<dbReference type="SMART" id="SM00530">
    <property type="entry name" value="HTH_XRE"/>
    <property type="match status" value="1"/>
</dbReference>
<sequence length="80" mass="9304">MRITHLKEIFMQTPLRKIRIENELTIVQVANTINCDAGNLSRLERGTQSASLELAEKLARFYKGKISEIQILYPQRFIKN</sequence>
<feature type="domain" description="HTH cro/C1-type" evidence="1">
    <location>
        <begin position="15"/>
        <end position="69"/>
    </location>
</feature>
<dbReference type="SUPFAM" id="SSF47413">
    <property type="entry name" value="lambda repressor-like DNA-binding domains"/>
    <property type="match status" value="1"/>
</dbReference>
<reference evidence="2" key="1">
    <citation type="journal article" date="2010" name="Insect Mol. Biol.">
        <title>The draft genome sequence of Arsenophonus nasoniae, son-killer bacterium of Nasonia vitripennis, reveals genes associated with virulence and symbiosis.</title>
        <authorList>
            <person name="Wilkes T."/>
            <person name="Darby A.C."/>
            <person name="Choi J."/>
            <person name="Colborne J.K."/>
            <person name="Werren J.H."/>
            <person name="Hurst G.D.D."/>
        </authorList>
    </citation>
    <scope>NUCLEOTIDE SEQUENCE</scope>
</reference>
<dbReference type="PROSITE" id="PS50943">
    <property type="entry name" value="HTH_CROC1"/>
    <property type="match status" value="1"/>
</dbReference>
<dbReference type="Pfam" id="PF01381">
    <property type="entry name" value="HTH_3"/>
    <property type="match status" value="1"/>
</dbReference>
<organism evidence="2">
    <name type="scientific">Arsenophonus nasoniae</name>
    <name type="common">son-killer infecting Nasonia vitripennis</name>
    <dbReference type="NCBI Taxonomy" id="638"/>
    <lineage>
        <taxon>Bacteria</taxon>
        <taxon>Pseudomonadati</taxon>
        <taxon>Pseudomonadota</taxon>
        <taxon>Gammaproteobacteria</taxon>
        <taxon>Enterobacterales</taxon>
        <taxon>Morganellaceae</taxon>
        <taxon>Arsenophonus</taxon>
    </lineage>
</organism>
<gene>
    <name evidence="2" type="ORF">ARN_24700</name>
</gene>
<evidence type="ECO:0000313" key="2">
    <source>
        <dbReference type="EMBL" id="CBA74715.1"/>
    </source>
</evidence>
<dbReference type="CDD" id="cd00093">
    <property type="entry name" value="HTH_XRE"/>
    <property type="match status" value="1"/>
</dbReference>
<protein>
    <submittedName>
        <fullName evidence="2">Phage transcriptional regulator</fullName>
    </submittedName>
</protein>
<name>D2U1N6_9GAMM</name>
<dbReference type="InterPro" id="IPR010982">
    <property type="entry name" value="Lambda_DNA-bd_dom_sf"/>
</dbReference>
<dbReference type="Gene3D" id="1.10.260.40">
    <property type="entry name" value="lambda repressor-like DNA-binding domains"/>
    <property type="match status" value="1"/>
</dbReference>
<dbReference type="InterPro" id="IPR001387">
    <property type="entry name" value="Cro/C1-type_HTH"/>
</dbReference>
<evidence type="ECO:0000259" key="1">
    <source>
        <dbReference type="PROSITE" id="PS50943"/>
    </source>
</evidence>
<accession>D2U1N6</accession>
<dbReference type="AlphaFoldDB" id="D2U1N6"/>
<dbReference type="EMBL" id="FN545243">
    <property type="protein sequence ID" value="CBA74715.1"/>
    <property type="molecule type" value="Genomic_DNA"/>
</dbReference>
<proteinExistence type="predicted"/>
<dbReference type="GO" id="GO:0003677">
    <property type="term" value="F:DNA binding"/>
    <property type="evidence" value="ECO:0007669"/>
    <property type="project" value="InterPro"/>
</dbReference>